<feature type="compositionally biased region" description="Polar residues" evidence="1">
    <location>
        <begin position="738"/>
        <end position="750"/>
    </location>
</feature>
<dbReference type="EMBL" id="JAJSOF020000011">
    <property type="protein sequence ID" value="KAJ4444190.1"/>
    <property type="molecule type" value="Genomic_DNA"/>
</dbReference>
<feature type="region of interest" description="Disordered" evidence="1">
    <location>
        <begin position="576"/>
        <end position="787"/>
    </location>
</feature>
<feature type="region of interest" description="Disordered" evidence="1">
    <location>
        <begin position="941"/>
        <end position="967"/>
    </location>
</feature>
<organism evidence="2 3">
    <name type="scientific">Periplaneta americana</name>
    <name type="common">American cockroach</name>
    <name type="synonym">Blatta americana</name>
    <dbReference type="NCBI Taxonomy" id="6978"/>
    <lineage>
        <taxon>Eukaryota</taxon>
        <taxon>Metazoa</taxon>
        <taxon>Ecdysozoa</taxon>
        <taxon>Arthropoda</taxon>
        <taxon>Hexapoda</taxon>
        <taxon>Insecta</taxon>
        <taxon>Pterygota</taxon>
        <taxon>Neoptera</taxon>
        <taxon>Polyneoptera</taxon>
        <taxon>Dictyoptera</taxon>
        <taxon>Blattodea</taxon>
        <taxon>Blattoidea</taxon>
        <taxon>Blattidae</taxon>
        <taxon>Blattinae</taxon>
        <taxon>Periplaneta</taxon>
    </lineage>
</organism>
<accession>A0ABQ8TCD0</accession>
<feature type="compositionally biased region" description="Polar residues" evidence="1">
    <location>
        <begin position="615"/>
        <end position="634"/>
    </location>
</feature>
<evidence type="ECO:0000256" key="1">
    <source>
        <dbReference type="SAM" id="MobiDB-lite"/>
    </source>
</evidence>
<feature type="compositionally biased region" description="Polar residues" evidence="1">
    <location>
        <begin position="1343"/>
        <end position="1359"/>
    </location>
</feature>
<feature type="compositionally biased region" description="Basic and acidic residues" evidence="1">
    <location>
        <begin position="431"/>
        <end position="442"/>
    </location>
</feature>
<feature type="compositionally biased region" description="Polar residues" evidence="1">
    <location>
        <begin position="1109"/>
        <end position="1126"/>
    </location>
</feature>
<feature type="compositionally biased region" description="Polar residues" evidence="1">
    <location>
        <begin position="420"/>
        <end position="430"/>
    </location>
</feature>
<comment type="caution">
    <text evidence="2">The sequence shown here is derived from an EMBL/GenBank/DDBJ whole genome shotgun (WGS) entry which is preliminary data.</text>
</comment>
<feature type="compositionally biased region" description="Basic residues" evidence="1">
    <location>
        <begin position="493"/>
        <end position="502"/>
    </location>
</feature>
<name>A0ABQ8TCD0_PERAM</name>
<feature type="compositionally biased region" description="Polar residues" evidence="1">
    <location>
        <begin position="369"/>
        <end position="383"/>
    </location>
</feature>
<feature type="region of interest" description="Disordered" evidence="1">
    <location>
        <begin position="186"/>
        <end position="239"/>
    </location>
</feature>
<dbReference type="Proteomes" id="UP001148838">
    <property type="component" value="Unassembled WGS sequence"/>
</dbReference>
<feature type="compositionally biased region" description="Basic residues" evidence="1">
    <location>
        <begin position="1193"/>
        <end position="1219"/>
    </location>
</feature>
<feature type="compositionally biased region" description="Polar residues" evidence="1">
    <location>
        <begin position="186"/>
        <end position="230"/>
    </location>
</feature>
<protein>
    <submittedName>
        <fullName evidence="2">Uncharacterized protein</fullName>
    </submittedName>
</protein>
<evidence type="ECO:0000313" key="3">
    <source>
        <dbReference type="Proteomes" id="UP001148838"/>
    </source>
</evidence>
<feature type="region of interest" description="Disordered" evidence="1">
    <location>
        <begin position="1100"/>
        <end position="1143"/>
    </location>
</feature>
<feature type="compositionally biased region" description="Acidic residues" evidence="1">
    <location>
        <begin position="547"/>
        <end position="556"/>
    </location>
</feature>
<feature type="compositionally biased region" description="Polar residues" evidence="1">
    <location>
        <begin position="525"/>
        <end position="538"/>
    </location>
</feature>
<sequence>MCTSRFRGEIFRKSNEGKLKRRSVLNEMDNDVHVDLLEETCKSEIVIDSAENHVTNTEPNKFLIPETSNINEIDLSESSDADSIGPASPCASVGSPLSLASSSKVIQSPTKLKAAKRTIVQDNLHVSQTNSQLDIEETVETFVIQTEDSDSKKNNKTTENETMQINTEDKYLSDSRNILSMQRNNVQDTSTLESKDLMSSVSGNAEPSATVSGNSTVKISKTQKQVNGTSEIPDAEPRSVATAALDTPNKIDDPGGIEFSVPPLTPRVLSPQPHDTPYTKQAISSTVISCSFIQTPNFPPPTPCISVTPQSCQSSEGTPSFVTRPTDYSSCSSYYKPSNEQDLNTSDKPLMQVLIEECNKLESDGFRNFSTGDADNKNCTSKASPVLDKTSRETVHETENLKINVEDEVLHKRDEEKGNTLDTVSCSLSSSDRRKQEKENRNKGSGKGQTKRSGAMSAGSADRKGRFVSRKSLNSNDLNVESDSEVKIGNKIQSKRSSRRRVSSLNRSQNEFESQTDSKNENNRNSKQPTSSASVLTEKQTKHSGIDSDDSEDEMEIQTNSEVEMKIAHFLARDYKGKTRSQLRSNKSDDYGDIPSAQISLGYENKSKSKRKKIQLNTNIKGESDNRAQVQTSPHKGKTKQKQGSNKILKKKQKHKTKNKVIKRFVEDAWRKLFPNDSPSDDPDFESSNEYLPKELSEIEAENTSETKGSKSAANEKRKSSDAVSSKEHTEEVARPSSRGSQMWSKSPKSPRTWEEDIREKFLPNDEDMDKEDSISQQNQNKDSLMVGLSPFKYDTAGTRSRASHFSNTAAIISELEDKKRRMLAKLKDTDISSSTDSNIKHTEKKIDSITFAACAAPHGLQSETTLEVNPTHTIHSRDDIYQVENTMDGNPVNSGIKRVENVVLGSQDKSEVNPVKISAVTPNKGDNEPIQAFAIKQGSMDTTPAKEGSQVTMKENTPFKTTPRKSSHLSVEAIAEKLTRQKIAIQAHPVVTQSPSCQPVTCEDSSSEDFPALHLSSDDEGTQPEQLNFSQIERQVAKLHGGEETKLCDIAVPTPVPVMDIRRDLEATPNRVQDIQTNLSTTSATNIEDDHKGQYNTVKESDTEKCNENPSVDVTVTPSLTSGSKTNRKKLSPAEREANANKRIRDLLGEDVSPIKNFSEVKKTPIDLTESILWKLLVKEKKDKSPNENRVKVTKLKGPVKRNEKKKPAKRKKKKKSPSKVTTKLKETDIEHNVQEQVGKSSPSKVTINLKETDVERNVQEQVGKSSPSKVTINLKETDVERNVQEQVGKSSPSKVTINLKETDVERNVQELIGNSSPPMEDTSASKVTTKLKETDVEHNVQEQVGKSSSPVEDTLREQTNSEYKRIIVSENETCIEIRYADDGPKGNNFAFGDISTLSYEFELSDNESERGEKAGVCTITDFQELYCYLPDCVTNGAHTSKLEKVICEFPISDIKEGNACDVKSMSTSISHEKTGM</sequence>
<feature type="region of interest" description="Disordered" evidence="1">
    <location>
        <begin position="369"/>
        <end position="395"/>
    </location>
</feature>
<evidence type="ECO:0000313" key="2">
    <source>
        <dbReference type="EMBL" id="KAJ4444190.1"/>
    </source>
</evidence>
<feature type="compositionally biased region" description="Polar residues" evidence="1">
    <location>
        <begin position="704"/>
        <end position="713"/>
    </location>
</feature>
<feature type="compositionally biased region" description="Polar residues" evidence="1">
    <location>
        <begin position="950"/>
        <end position="961"/>
    </location>
</feature>
<feature type="compositionally biased region" description="Basic and acidic residues" evidence="1">
    <location>
        <begin position="1133"/>
        <end position="1143"/>
    </location>
</feature>
<gene>
    <name evidence="2" type="ORF">ANN_05980</name>
</gene>
<feature type="region of interest" description="Disordered" evidence="1">
    <location>
        <begin position="1184"/>
        <end position="1227"/>
    </location>
</feature>
<feature type="compositionally biased region" description="Basic residues" evidence="1">
    <location>
        <begin position="648"/>
        <end position="663"/>
    </location>
</feature>
<feature type="compositionally biased region" description="Basic and acidic residues" evidence="1">
    <location>
        <begin position="714"/>
        <end position="734"/>
    </location>
</feature>
<feature type="region of interest" description="Disordered" evidence="1">
    <location>
        <begin position="1339"/>
        <end position="1359"/>
    </location>
</feature>
<feature type="compositionally biased region" description="Basic and acidic residues" evidence="1">
    <location>
        <begin position="752"/>
        <end position="764"/>
    </location>
</feature>
<proteinExistence type="predicted"/>
<feature type="region of interest" description="Disordered" evidence="1">
    <location>
        <begin position="489"/>
        <end position="558"/>
    </location>
</feature>
<feature type="region of interest" description="Disordered" evidence="1">
    <location>
        <begin position="413"/>
        <end position="474"/>
    </location>
</feature>
<keyword evidence="3" id="KW-1185">Reference proteome</keyword>
<reference evidence="2 3" key="1">
    <citation type="journal article" date="2022" name="Allergy">
        <title>Genome assembly and annotation of Periplaneta americana reveal a comprehensive cockroach allergen profile.</title>
        <authorList>
            <person name="Wang L."/>
            <person name="Xiong Q."/>
            <person name="Saelim N."/>
            <person name="Wang L."/>
            <person name="Nong W."/>
            <person name="Wan A.T."/>
            <person name="Shi M."/>
            <person name="Liu X."/>
            <person name="Cao Q."/>
            <person name="Hui J.H.L."/>
            <person name="Sookrung N."/>
            <person name="Leung T.F."/>
            <person name="Tungtrongchitr A."/>
            <person name="Tsui S.K.W."/>
        </authorList>
    </citation>
    <scope>NUCLEOTIDE SEQUENCE [LARGE SCALE GENOMIC DNA]</scope>
    <source>
        <strain evidence="2">PWHHKU_190912</strain>
    </source>
</reference>